<evidence type="ECO:0000256" key="10">
    <source>
        <dbReference type="PROSITE-ProRule" id="PRU10077"/>
    </source>
</evidence>
<dbReference type="RefSeq" id="WP_064802347.1">
    <property type="nucleotide sequence ID" value="NZ_CP016022.1"/>
</dbReference>
<evidence type="ECO:0000256" key="8">
    <source>
        <dbReference type="ARBA" id="ARBA00022807"/>
    </source>
</evidence>
<evidence type="ECO:0000256" key="6">
    <source>
        <dbReference type="ARBA" id="ARBA00022670"/>
    </source>
</evidence>
<dbReference type="InterPro" id="IPR016125">
    <property type="entry name" value="Peptidase_C15-like"/>
</dbReference>
<evidence type="ECO:0000256" key="5">
    <source>
        <dbReference type="ARBA" id="ARBA00022490"/>
    </source>
</evidence>
<dbReference type="NCBIfam" id="NF009676">
    <property type="entry name" value="PRK13197.1"/>
    <property type="match status" value="1"/>
</dbReference>
<reference evidence="12" key="1">
    <citation type="submission" date="2016-06" db="EMBL/GenBank/DDBJ databases">
        <authorList>
            <person name="Xu Y."/>
            <person name="Nagy A."/>
            <person name="Yan X."/>
            <person name="Kim S.W."/>
            <person name="Haley B."/>
            <person name="Liu N.T."/>
            <person name="Nou X."/>
        </authorList>
    </citation>
    <scope>NUCLEOTIDE SEQUENCE [LARGE SCALE GENOMIC DNA]</scope>
    <source>
        <strain evidence="12">ATCC 49129</strain>
    </source>
</reference>
<dbReference type="SUPFAM" id="SSF53182">
    <property type="entry name" value="Pyrrolidone carboxyl peptidase (pyroglutamate aminopeptidase)"/>
    <property type="match status" value="1"/>
</dbReference>
<feature type="active site" evidence="9">
    <location>
        <position position="80"/>
    </location>
</feature>
<dbReference type="InterPro" id="IPR000816">
    <property type="entry name" value="Peptidase_C15"/>
</dbReference>
<dbReference type="PANTHER" id="PTHR23402">
    <property type="entry name" value="PROTEASE FAMILY C15 PYROGLUTAMYL-PEPTIDASE I-RELATED"/>
    <property type="match status" value="1"/>
</dbReference>
<comment type="function">
    <text evidence="2 9">Removes 5-oxoproline from various penultimate amino acid residues except L-proline.</text>
</comment>
<dbReference type="Gene3D" id="3.40.630.20">
    <property type="entry name" value="Peptidase C15, pyroglutamyl peptidase I-like"/>
    <property type="match status" value="1"/>
</dbReference>
<dbReference type="GO" id="GO:0016920">
    <property type="term" value="F:pyroglutamyl-peptidase activity"/>
    <property type="evidence" value="ECO:0007669"/>
    <property type="project" value="UniProtKB-UniRule"/>
</dbReference>
<dbReference type="EC" id="3.4.19.3" evidence="9"/>
<keyword evidence="6 9" id="KW-0645">Protease</keyword>
<dbReference type="GO" id="GO:0005829">
    <property type="term" value="C:cytosol"/>
    <property type="evidence" value="ECO:0007669"/>
    <property type="project" value="InterPro"/>
</dbReference>
<evidence type="ECO:0000313" key="11">
    <source>
        <dbReference type="EMBL" id="ANJ71794.1"/>
    </source>
</evidence>
<dbReference type="Proteomes" id="UP000078572">
    <property type="component" value="Chromosome 1"/>
</dbReference>
<dbReference type="InterPro" id="IPR029762">
    <property type="entry name" value="PGP-I_bact-type"/>
</dbReference>
<dbReference type="PRINTS" id="PR00706">
    <property type="entry name" value="PYROGLUPTASE"/>
</dbReference>
<comment type="subcellular location">
    <subcellularLocation>
        <location evidence="3 9">Cytoplasm</location>
    </subcellularLocation>
</comment>
<dbReference type="PANTHER" id="PTHR23402:SF1">
    <property type="entry name" value="PYROGLUTAMYL-PEPTIDASE I"/>
    <property type="match status" value="1"/>
</dbReference>
<dbReference type="GeneID" id="61525289"/>
<organism evidence="11 12">
    <name type="scientific">Ralstonia insidiosa</name>
    <dbReference type="NCBI Taxonomy" id="190721"/>
    <lineage>
        <taxon>Bacteria</taxon>
        <taxon>Pseudomonadati</taxon>
        <taxon>Pseudomonadota</taxon>
        <taxon>Betaproteobacteria</taxon>
        <taxon>Burkholderiales</taxon>
        <taxon>Burkholderiaceae</taxon>
        <taxon>Ralstonia</taxon>
    </lineage>
</organism>
<dbReference type="Pfam" id="PF01470">
    <property type="entry name" value="Peptidase_C15"/>
    <property type="match status" value="1"/>
</dbReference>
<dbReference type="NCBIfam" id="TIGR00504">
    <property type="entry name" value="pyro_pdase"/>
    <property type="match status" value="1"/>
</dbReference>
<dbReference type="InterPro" id="IPR033694">
    <property type="entry name" value="PGPEP1_Cys_AS"/>
</dbReference>
<evidence type="ECO:0000313" key="12">
    <source>
        <dbReference type="Proteomes" id="UP000078572"/>
    </source>
</evidence>
<dbReference type="AlphaFoldDB" id="A0A191ZUL9"/>
<dbReference type="PIRSF" id="PIRSF015592">
    <property type="entry name" value="Prld-crbxl_pptds"/>
    <property type="match status" value="1"/>
</dbReference>
<protein>
    <recommendedName>
        <fullName evidence="9">Pyrrolidone-carboxylate peptidase</fullName>
        <ecNumber evidence="9">3.4.19.3</ecNumber>
    </recommendedName>
    <alternativeName>
        <fullName evidence="9">5-oxoprolyl-peptidase</fullName>
    </alternativeName>
    <alternativeName>
        <fullName evidence="9">Pyroglutamyl-peptidase I</fullName>
        <shortName evidence="9">PGP-I</shortName>
        <shortName evidence="9">Pyrase</shortName>
    </alternativeName>
</protein>
<evidence type="ECO:0000256" key="9">
    <source>
        <dbReference type="HAMAP-Rule" id="MF_00417"/>
    </source>
</evidence>
<comment type="subunit">
    <text evidence="9">Homotetramer.</text>
</comment>
<dbReference type="CDD" id="cd00501">
    <property type="entry name" value="Peptidase_C15"/>
    <property type="match status" value="1"/>
</dbReference>
<dbReference type="GO" id="GO:0006508">
    <property type="term" value="P:proteolysis"/>
    <property type="evidence" value="ECO:0007669"/>
    <property type="project" value="UniProtKB-KW"/>
</dbReference>
<dbReference type="OrthoDB" id="9779738at2"/>
<evidence type="ECO:0000256" key="7">
    <source>
        <dbReference type="ARBA" id="ARBA00022801"/>
    </source>
</evidence>
<proteinExistence type="inferred from homology"/>
<evidence type="ECO:0000256" key="4">
    <source>
        <dbReference type="ARBA" id="ARBA00006641"/>
    </source>
</evidence>
<feature type="active site" evidence="9 10">
    <location>
        <position position="143"/>
    </location>
</feature>
<name>A0A191ZUL9_9RALS</name>
<evidence type="ECO:0000256" key="1">
    <source>
        <dbReference type="ARBA" id="ARBA00001770"/>
    </source>
</evidence>
<keyword evidence="12" id="KW-1185">Reference proteome</keyword>
<dbReference type="FunFam" id="3.40.630.20:FF:000001">
    <property type="entry name" value="Pyrrolidone-carboxylate peptidase"/>
    <property type="match status" value="1"/>
</dbReference>
<keyword evidence="7 9" id="KW-0378">Hydrolase</keyword>
<feature type="active site" evidence="9">
    <location>
        <position position="167"/>
    </location>
</feature>
<accession>A0A191ZUL9</accession>
<gene>
    <name evidence="9" type="primary">pcp</name>
    <name evidence="11" type="ORF">A9Y76_04585</name>
</gene>
<dbReference type="HAMAP" id="MF_00417">
    <property type="entry name" value="Pyrrolid_peptidase"/>
    <property type="match status" value="1"/>
</dbReference>
<evidence type="ECO:0000256" key="3">
    <source>
        <dbReference type="ARBA" id="ARBA00004496"/>
    </source>
</evidence>
<keyword evidence="5 9" id="KW-0963">Cytoplasm</keyword>
<comment type="catalytic activity">
    <reaction evidence="1 9 10">
        <text>Release of an N-terminal pyroglutamyl group from a polypeptide, the second amino acid generally not being Pro.</text>
        <dbReference type="EC" id="3.4.19.3"/>
    </reaction>
</comment>
<dbReference type="EMBL" id="CP016022">
    <property type="protein sequence ID" value="ANJ71794.1"/>
    <property type="molecule type" value="Genomic_DNA"/>
</dbReference>
<dbReference type="InterPro" id="IPR036440">
    <property type="entry name" value="Peptidase_C15-like_sf"/>
</dbReference>
<sequence>MPTVLVTGFDPFENEPINPSWEAVRTLDGQGIAGAEIIARQLPTIFGESNKVLGKLLQTLHPDVVIAVGQAGGRAEMAIERIAINVDDARIADNAGKQPIDIAIASDGPAAYFSTLPIKTIVRELRAGGVPAAVSQTAGTFVCNHVFYGLMHAIARHKLPTRGGFIHIPYLPSQSAKHPGQPSMAHDTIVAGLRIAIETTLRTLHDVRETGGQLH</sequence>
<dbReference type="STRING" id="190721.ACS15_1019"/>
<comment type="similarity">
    <text evidence="4 9">Belongs to the peptidase C15 family.</text>
</comment>
<evidence type="ECO:0000256" key="2">
    <source>
        <dbReference type="ARBA" id="ARBA00002280"/>
    </source>
</evidence>
<dbReference type="PROSITE" id="PS01334">
    <property type="entry name" value="PYRASE_CYS"/>
    <property type="match status" value="1"/>
</dbReference>
<keyword evidence="8 9" id="KW-0788">Thiol protease</keyword>